<keyword evidence="2" id="KW-1185">Reference proteome</keyword>
<comment type="caution">
    <text evidence="1">The sequence shown here is derived from an EMBL/GenBank/DDBJ whole genome shotgun (WGS) entry which is preliminary data.</text>
</comment>
<sequence>MVPIFLSTSSGPLKFLISKKFSYGNAYMVVFPLGTACTEYSRKSTPSVLFATRNANRQITSSPLARPLVASGKISRMHFNFPAESITPWFWNQHKDILQIVTWTS</sequence>
<evidence type="ECO:0000313" key="2">
    <source>
        <dbReference type="Proteomes" id="UP000283530"/>
    </source>
</evidence>
<gene>
    <name evidence="1" type="ORF">CKAN_01298300</name>
</gene>
<evidence type="ECO:0000313" key="1">
    <source>
        <dbReference type="EMBL" id="RWR84192.1"/>
    </source>
</evidence>
<dbReference type="EMBL" id="QPKB01000005">
    <property type="protein sequence ID" value="RWR84192.1"/>
    <property type="molecule type" value="Genomic_DNA"/>
</dbReference>
<dbReference type="AlphaFoldDB" id="A0A443P0D3"/>
<name>A0A443P0D3_9MAGN</name>
<dbReference type="Proteomes" id="UP000283530">
    <property type="component" value="Unassembled WGS sequence"/>
</dbReference>
<organism evidence="1 2">
    <name type="scientific">Cinnamomum micranthum f. kanehirae</name>
    <dbReference type="NCBI Taxonomy" id="337451"/>
    <lineage>
        <taxon>Eukaryota</taxon>
        <taxon>Viridiplantae</taxon>
        <taxon>Streptophyta</taxon>
        <taxon>Embryophyta</taxon>
        <taxon>Tracheophyta</taxon>
        <taxon>Spermatophyta</taxon>
        <taxon>Magnoliopsida</taxon>
        <taxon>Magnoliidae</taxon>
        <taxon>Laurales</taxon>
        <taxon>Lauraceae</taxon>
        <taxon>Cinnamomum</taxon>
    </lineage>
</organism>
<protein>
    <submittedName>
        <fullName evidence="1">Uncharacterized protein</fullName>
    </submittedName>
</protein>
<reference evidence="1 2" key="1">
    <citation type="journal article" date="2019" name="Nat. Plants">
        <title>Stout camphor tree genome fills gaps in understanding of flowering plant genome evolution.</title>
        <authorList>
            <person name="Chaw S.M."/>
            <person name="Liu Y.C."/>
            <person name="Wu Y.W."/>
            <person name="Wang H.Y."/>
            <person name="Lin C.I."/>
            <person name="Wu C.S."/>
            <person name="Ke H.M."/>
            <person name="Chang L.Y."/>
            <person name="Hsu C.Y."/>
            <person name="Yang H.T."/>
            <person name="Sudianto E."/>
            <person name="Hsu M.H."/>
            <person name="Wu K.P."/>
            <person name="Wang L.N."/>
            <person name="Leebens-Mack J.H."/>
            <person name="Tsai I.J."/>
        </authorList>
    </citation>
    <scope>NUCLEOTIDE SEQUENCE [LARGE SCALE GENOMIC DNA]</scope>
    <source>
        <strain evidence="2">cv. Chaw 1501</strain>
        <tissue evidence="1">Young leaves</tissue>
    </source>
</reference>
<proteinExistence type="predicted"/>
<accession>A0A443P0D3</accession>